<protein>
    <submittedName>
        <fullName evidence="3">Uncharacterized protein LOC108509577</fullName>
    </submittedName>
</protein>
<evidence type="ECO:0000313" key="2">
    <source>
        <dbReference type="Proteomes" id="UP000504624"/>
    </source>
</evidence>
<feature type="transmembrane region" description="Helical" evidence="1">
    <location>
        <begin position="50"/>
        <end position="68"/>
    </location>
</feature>
<dbReference type="AlphaFoldDB" id="A0A6J0J6K9"/>
<reference evidence="3" key="1">
    <citation type="submission" date="2025-08" db="UniProtKB">
        <authorList>
            <consortium name="RefSeq"/>
        </authorList>
    </citation>
    <scope>IDENTIFICATION</scope>
</reference>
<dbReference type="RefSeq" id="XP_017694575.1">
    <property type="nucleotide sequence ID" value="XM_017839086.1"/>
</dbReference>
<keyword evidence="1" id="KW-0472">Membrane</keyword>
<evidence type="ECO:0000256" key="1">
    <source>
        <dbReference type="SAM" id="Phobius"/>
    </source>
</evidence>
<proteinExistence type="predicted"/>
<gene>
    <name evidence="3" type="primary">LOC108509577</name>
</gene>
<keyword evidence="1" id="KW-1133">Transmembrane helix</keyword>
<evidence type="ECO:0000313" key="3">
    <source>
        <dbReference type="RefSeq" id="XP_017694575.1"/>
    </source>
</evidence>
<name>A0A6J0J6K9_9PASS</name>
<organism evidence="2 3">
    <name type="scientific">Lepidothrix coronata</name>
    <name type="common">blue-crowned manakin</name>
    <dbReference type="NCBI Taxonomy" id="321398"/>
    <lineage>
        <taxon>Eukaryota</taxon>
        <taxon>Metazoa</taxon>
        <taxon>Chordata</taxon>
        <taxon>Craniata</taxon>
        <taxon>Vertebrata</taxon>
        <taxon>Euteleostomi</taxon>
        <taxon>Archelosauria</taxon>
        <taxon>Archosauria</taxon>
        <taxon>Dinosauria</taxon>
        <taxon>Saurischia</taxon>
        <taxon>Theropoda</taxon>
        <taxon>Coelurosauria</taxon>
        <taxon>Aves</taxon>
        <taxon>Neognathae</taxon>
        <taxon>Neoaves</taxon>
        <taxon>Telluraves</taxon>
        <taxon>Australaves</taxon>
        <taxon>Passeriformes</taxon>
        <taxon>Pipridae</taxon>
        <taxon>Lepidothrix</taxon>
    </lineage>
</organism>
<accession>A0A6J0J6K9</accession>
<dbReference type="GeneID" id="108509577"/>
<keyword evidence="2" id="KW-1185">Reference proteome</keyword>
<dbReference type="Proteomes" id="UP000504624">
    <property type="component" value="Unplaced"/>
</dbReference>
<sequence>MTWTLSCPAMVQPFCQDAGPCLQRDSSLEDGGSRKEMPLNRSRITRIQHFIYRTRLILWAFFVTFFSFRKPVVPGLLWVTSHQEVACDIIAKEIKLHKHVPERVESSSAETERGTERASFHCQQLQRSWCPAQPTALEAGFHQEGPLCLSHYCLSSGTAPHHAGEGRLKKDGQNEIPPKAVLFSLPHILLKPLPASLLLSPVGEPEQR</sequence>
<keyword evidence="1" id="KW-0812">Transmembrane</keyword>